<dbReference type="Gene3D" id="4.10.60.10">
    <property type="entry name" value="Zinc finger, CCHC-type"/>
    <property type="match status" value="1"/>
</dbReference>
<gene>
    <name evidence="4" type="ORF">OCBIM_22030117mg</name>
</gene>
<feature type="non-terminal residue" evidence="4">
    <location>
        <position position="1"/>
    </location>
</feature>
<sequence length="183" mass="20916">KWNHNGCYQLFVITWKETTALKQEDWNGKKFDVLLQITQEESKEIPTQIELPDGHTLYVVVEGRRPRCYLCGIEGHLKKDCPTATDNKKQQEEKTAKKGPLLPTQRTSKRSKTEESHKPNPPTPTNVPEKTQTTTTRTKETVKAKDNTKTNSLSRTSHTPQADNQQPSTNKHTSTRHALTPFR</sequence>
<keyword evidence="1" id="KW-0479">Metal-binding</keyword>
<keyword evidence="1" id="KW-0862">Zinc</keyword>
<feature type="compositionally biased region" description="Basic and acidic residues" evidence="2">
    <location>
        <begin position="80"/>
        <end position="96"/>
    </location>
</feature>
<feature type="region of interest" description="Disordered" evidence="2">
    <location>
        <begin position="80"/>
        <end position="183"/>
    </location>
</feature>
<dbReference type="GO" id="GO:0003676">
    <property type="term" value="F:nucleic acid binding"/>
    <property type="evidence" value="ECO:0007669"/>
    <property type="project" value="InterPro"/>
</dbReference>
<accession>A0A0L8I8M5</accession>
<evidence type="ECO:0000313" key="4">
    <source>
        <dbReference type="EMBL" id="KOF97370.1"/>
    </source>
</evidence>
<feature type="compositionally biased region" description="Basic and acidic residues" evidence="2">
    <location>
        <begin position="137"/>
        <end position="148"/>
    </location>
</feature>
<dbReference type="Pfam" id="PF00098">
    <property type="entry name" value="zf-CCHC"/>
    <property type="match status" value="1"/>
</dbReference>
<dbReference type="InterPro" id="IPR001878">
    <property type="entry name" value="Znf_CCHC"/>
</dbReference>
<reference evidence="4" key="1">
    <citation type="submission" date="2015-07" db="EMBL/GenBank/DDBJ databases">
        <title>MeaNS - Measles Nucleotide Surveillance Program.</title>
        <authorList>
            <person name="Tran T."/>
            <person name="Druce J."/>
        </authorList>
    </citation>
    <scope>NUCLEOTIDE SEQUENCE</scope>
    <source>
        <strain evidence="4">UCB-OBI-ISO-001</strain>
        <tissue evidence="4">Gonad</tissue>
    </source>
</reference>
<feature type="domain" description="CCHC-type" evidence="3">
    <location>
        <begin position="67"/>
        <end position="82"/>
    </location>
</feature>
<dbReference type="SUPFAM" id="SSF57756">
    <property type="entry name" value="Retrovirus zinc finger-like domains"/>
    <property type="match status" value="1"/>
</dbReference>
<evidence type="ECO:0000256" key="2">
    <source>
        <dbReference type="SAM" id="MobiDB-lite"/>
    </source>
</evidence>
<organism evidence="4">
    <name type="scientific">Octopus bimaculoides</name>
    <name type="common">California two-spotted octopus</name>
    <dbReference type="NCBI Taxonomy" id="37653"/>
    <lineage>
        <taxon>Eukaryota</taxon>
        <taxon>Metazoa</taxon>
        <taxon>Spiralia</taxon>
        <taxon>Lophotrochozoa</taxon>
        <taxon>Mollusca</taxon>
        <taxon>Cephalopoda</taxon>
        <taxon>Coleoidea</taxon>
        <taxon>Octopodiformes</taxon>
        <taxon>Octopoda</taxon>
        <taxon>Incirrata</taxon>
        <taxon>Octopodidae</taxon>
        <taxon>Octopus</taxon>
    </lineage>
</organism>
<feature type="compositionally biased region" description="Polar residues" evidence="2">
    <location>
        <begin position="149"/>
        <end position="172"/>
    </location>
</feature>
<proteinExistence type="predicted"/>
<keyword evidence="1" id="KW-0863">Zinc-finger</keyword>
<evidence type="ECO:0000259" key="3">
    <source>
        <dbReference type="PROSITE" id="PS50158"/>
    </source>
</evidence>
<dbReference type="GO" id="GO:0008270">
    <property type="term" value="F:zinc ion binding"/>
    <property type="evidence" value="ECO:0007669"/>
    <property type="project" value="UniProtKB-KW"/>
</dbReference>
<dbReference type="AlphaFoldDB" id="A0A0L8I8M5"/>
<dbReference type="PROSITE" id="PS50158">
    <property type="entry name" value="ZF_CCHC"/>
    <property type="match status" value="1"/>
</dbReference>
<name>A0A0L8I8M5_OCTBM</name>
<feature type="non-terminal residue" evidence="4">
    <location>
        <position position="183"/>
    </location>
</feature>
<dbReference type="EMBL" id="KQ416332">
    <property type="protein sequence ID" value="KOF97370.1"/>
    <property type="molecule type" value="Genomic_DNA"/>
</dbReference>
<dbReference type="InterPro" id="IPR036875">
    <property type="entry name" value="Znf_CCHC_sf"/>
</dbReference>
<protein>
    <recommendedName>
        <fullName evidence="3">CCHC-type domain-containing protein</fullName>
    </recommendedName>
</protein>
<evidence type="ECO:0000256" key="1">
    <source>
        <dbReference type="PROSITE-ProRule" id="PRU00047"/>
    </source>
</evidence>
<dbReference type="SMART" id="SM00343">
    <property type="entry name" value="ZnF_C2HC"/>
    <property type="match status" value="1"/>
</dbReference>